<proteinExistence type="predicted"/>
<comment type="caution">
    <text evidence="3">The sequence shown here is derived from an EMBL/GenBank/DDBJ whole genome shotgun (WGS) entry which is preliminary data.</text>
</comment>
<name>A0AAP6JEL9_9GAMM</name>
<dbReference type="EMBL" id="JAYGII010000012">
    <property type="protein sequence ID" value="MEA5445585.1"/>
    <property type="molecule type" value="Genomic_DNA"/>
</dbReference>
<gene>
    <name evidence="3" type="ORF">VCB98_07115</name>
</gene>
<keyword evidence="4" id="KW-1185">Reference proteome</keyword>
<keyword evidence="2" id="KW-0812">Transmembrane</keyword>
<feature type="transmembrane region" description="Helical" evidence="2">
    <location>
        <begin position="409"/>
        <end position="430"/>
    </location>
</feature>
<keyword evidence="2" id="KW-1133">Transmembrane helix</keyword>
<protein>
    <submittedName>
        <fullName evidence="3">Uncharacterized protein</fullName>
    </submittedName>
</protein>
<feature type="coiled-coil region" evidence="1">
    <location>
        <begin position="191"/>
        <end position="225"/>
    </location>
</feature>
<keyword evidence="2" id="KW-0472">Membrane</keyword>
<accession>A0AAP6JEL9</accession>
<evidence type="ECO:0000313" key="4">
    <source>
        <dbReference type="Proteomes" id="UP001302316"/>
    </source>
</evidence>
<feature type="transmembrane region" description="Helical" evidence="2">
    <location>
        <begin position="325"/>
        <end position="347"/>
    </location>
</feature>
<organism evidence="3 4">
    <name type="scientific">Natronospira elongata</name>
    <dbReference type="NCBI Taxonomy" id="3110268"/>
    <lineage>
        <taxon>Bacteria</taxon>
        <taxon>Pseudomonadati</taxon>
        <taxon>Pseudomonadota</taxon>
        <taxon>Gammaproteobacteria</taxon>
        <taxon>Natronospirales</taxon>
        <taxon>Natronospiraceae</taxon>
        <taxon>Natronospira</taxon>
    </lineage>
</organism>
<evidence type="ECO:0000256" key="2">
    <source>
        <dbReference type="SAM" id="Phobius"/>
    </source>
</evidence>
<feature type="transmembrane region" description="Helical" evidence="2">
    <location>
        <begin position="379"/>
        <end position="397"/>
    </location>
</feature>
<dbReference type="AlphaFoldDB" id="A0AAP6JEL9"/>
<feature type="transmembrane region" description="Helical" evidence="2">
    <location>
        <begin position="436"/>
        <end position="454"/>
    </location>
</feature>
<dbReference type="RefSeq" id="WP_346051214.1">
    <property type="nucleotide sequence ID" value="NZ_JAYGII010000012.1"/>
</dbReference>
<sequence length="471" mass="51916">MSLDDRFPVSGNFWIDLLVLVVAAIGLLYLARSTAHEILLGLTRALTSTLRVAHRAMAVWGTQLRRGGQSALYQLVGEHQRRLTSRELEHLRNHVHGALKEAPALKEAIEGNIAQLERDYEAGPALPEPPAAWGELVEKITAVQDKADSSLRDTLDALRVSVEKSCQQLTGQHDRHSRQAQHHLGRLQPVWQQARDSLEGLEKRLANLDERLVATNRRIRRFETLQAQRNTQTSRFRAWLALNLGISGFLLLVGAMITLVNYHLLATPLQEAFGTQANIGPFQAAPFTAIAVTAAQMGLALLISDTARITRLLLPISRMSALSRRVLLGIASVALILLALTEAGLAFTRDTIALESEWLRRELEQGIATGSPDLRIVPAMAQMVMGFILPFAFIALVPALESFFQTARVALLLSAAFLIGTLATLTRLLARLISSAGHLLVYIYDLIIVVPLSLERRFRRREPGLGGGEEV</sequence>
<keyword evidence="1" id="KW-0175">Coiled coil</keyword>
<feature type="transmembrane region" description="Helical" evidence="2">
    <location>
        <begin position="12"/>
        <end position="31"/>
    </location>
</feature>
<feature type="transmembrane region" description="Helical" evidence="2">
    <location>
        <begin position="284"/>
        <end position="304"/>
    </location>
</feature>
<feature type="transmembrane region" description="Helical" evidence="2">
    <location>
        <begin position="238"/>
        <end position="264"/>
    </location>
</feature>
<dbReference type="Proteomes" id="UP001302316">
    <property type="component" value="Unassembled WGS sequence"/>
</dbReference>
<evidence type="ECO:0000313" key="3">
    <source>
        <dbReference type="EMBL" id="MEA5445585.1"/>
    </source>
</evidence>
<reference evidence="3 4" key="1">
    <citation type="submission" date="2023-12" db="EMBL/GenBank/DDBJ databases">
        <title>Whole-genome sequencing of halo(alkali)philic microorganisms from hypersaline lakes.</title>
        <authorList>
            <person name="Sorokin D.Y."/>
            <person name="Merkel A.Y."/>
            <person name="Messina E."/>
            <person name="Yakimov M."/>
        </authorList>
    </citation>
    <scope>NUCLEOTIDE SEQUENCE [LARGE SCALE GENOMIC DNA]</scope>
    <source>
        <strain evidence="3 4">AB-CW1</strain>
    </source>
</reference>
<evidence type="ECO:0000256" key="1">
    <source>
        <dbReference type="SAM" id="Coils"/>
    </source>
</evidence>